<dbReference type="Gene3D" id="3.40.50.300">
    <property type="entry name" value="P-loop containing nucleotide triphosphate hydrolases"/>
    <property type="match status" value="1"/>
</dbReference>
<name>A0A4P2VXJ0_FLUSA</name>
<reference evidence="5 6" key="1">
    <citation type="submission" date="2018-12" db="EMBL/GenBank/DDBJ databases">
        <title>Rubrispira sanarue gen. nov., sp., nov., a member of the order Silvanigrellales, isolated from a brackish lake in Hamamatsu Japan.</title>
        <authorList>
            <person name="Maejima Y."/>
            <person name="Iino T."/>
            <person name="Muraguchi Y."/>
            <person name="Fukuda K."/>
            <person name="Nojiri H."/>
            <person name="Ohkuma M."/>
            <person name="Moriuchi R."/>
            <person name="Dohra H."/>
            <person name="Kimbara K."/>
            <person name="Shintani M."/>
        </authorList>
    </citation>
    <scope>NUCLEOTIDE SEQUENCE [LARGE SCALE GENOMIC DNA]</scope>
    <source>
        <strain evidence="5 6">RF1110005</strain>
    </source>
</reference>
<accession>A0A4P2VXJ0</accession>
<evidence type="ECO:0000313" key="6">
    <source>
        <dbReference type="Proteomes" id="UP000291236"/>
    </source>
</evidence>
<dbReference type="EMBL" id="AP019368">
    <property type="protein sequence ID" value="BBH54365.1"/>
    <property type="molecule type" value="Genomic_DNA"/>
</dbReference>
<dbReference type="InterPro" id="IPR017871">
    <property type="entry name" value="ABC_transporter-like_CS"/>
</dbReference>
<dbReference type="PROSITE" id="PS00211">
    <property type="entry name" value="ABC_TRANSPORTER_1"/>
    <property type="match status" value="1"/>
</dbReference>
<dbReference type="RefSeq" id="WP_130611967.1">
    <property type="nucleotide sequence ID" value="NZ_AP019368.1"/>
</dbReference>
<keyword evidence="3 5" id="KW-0067">ATP-binding</keyword>
<dbReference type="PANTHER" id="PTHR42711">
    <property type="entry name" value="ABC TRANSPORTER ATP-BINDING PROTEIN"/>
    <property type="match status" value="1"/>
</dbReference>
<evidence type="ECO:0000256" key="2">
    <source>
        <dbReference type="ARBA" id="ARBA00022741"/>
    </source>
</evidence>
<evidence type="ECO:0000256" key="3">
    <source>
        <dbReference type="ARBA" id="ARBA00022840"/>
    </source>
</evidence>
<dbReference type="InterPro" id="IPR003439">
    <property type="entry name" value="ABC_transporter-like_ATP-bd"/>
</dbReference>
<protein>
    <submittedName>
        <fullName evidence="5">Multidrug ABC transporter ATP-binding protein</fullName>
    </submittedName>
</protein>
<dbReference type="AlphaFoldDB" id="A0A4P2VXJ0"/>
<dbReference type="OrthoDB" id="5290736at2"/>
<dbReference type="Proteomes" id="UP000291236">
    <property type="component" value="Chromosome"/>
</dbReference>
<dbReference type="GO" id="GO:0005524">
    <property type="term" value="F:ATP binding"/>
    <property type="evidence" value="ECO:0007669"/>
    <property type="project" value="UniProtKB-KW"/>
</dbReference>
<sequence length="265" mass="30727">MIEIKNLTKQFKTFHREEGYFNAIKSIFNRKYFLVDAVKKVSLSIKEGEMVGFIGANGAGKTTTLKMLSGVIHPTSGYCKVMNFIPSKRDHEFLRQIAFIGTQKANLWWDVPAIDSFKINQVIYDIDQRRFKKTVTELSEMLEVDNLLNKPIRQLSLGERMKVEIIGSLIHSPKIIFCDEPTIGLDFISRENLRRFFINYHKNTKATLILTSHYLEDIENLCSRLVIINEGSIVLDKQIEEIYKSYTGENSVKLENLIREYYAQN</sequence>
<dbReference type="GO" id="GO:0016887">
    <property type="term" value="F:ATP hydrolysis activity"/>
    <property type="evidence" value="ECO:0007669"/>
    <property type="project" value="InterPro"/>
</dbReference>
<dbReference type="PROSITE" id="PS50893">
    <property type="entry name" value="ABC_TRANSPORTER_2"/>
    <property type="match status" value="1"/>
</dbReference>
<dbReference type="Pfam" id="PF00005">
    <property type="entry name" value="ABC_tran"/>
    <property type="match status" value="1"/>
</dbReference>
<dbReference type="SMART" id="SM00382">
    <property type="entry name" value="AAA"/>
    <property type="match status" value="1"/>
</dbReference>
<evidence type="ECO:0000259" key="4">
    <source>
        <dbReference type="PROSITE" id="PS50893"/>
    </source>
</evidence>
<keyword evidence="1" id="KW-0813">Transport</keyword>
<dbReference type="InterPro" id="IPR027417">
    <property type="entry name" value="P-loop_NTPase"/>
</dbReference>
<organism evidence="5 6">
    <name type="scientific">Fluviispira sanaruensis</name>
    <dbReference type="NCBI Taxonomy" id="2493639"/>
    <lineage>
        <taxon>Bacteria</taxon>
        <taxon>Pseudomonadati</taxon>
        <taxon>Bdellovibrionota</taxon>
        <taxon>Oligoflexia</taxon>
        <taxon>Silvanigrellales</taxon>
        <taxon>Silvanigrellaceae</taxon>
        <taxon>Fluviispira</taxon>
    </lineage>
</organism>
<evidence type="ECO:0000313" key="5">
    <source>
        <dbReference type="EMBL" id="BBH54365.1"/>
    </source>
</evidence>
<feature type="domain" description="ABC transporter" evidence="4">
    <location>
        <begin position="2"/>
        <end position="255"/>
    </location>
</feature>
<dbReference type="SUPFAM" id="SSF52540">
    <property type="entry name" value="P-loop containing nucleoside triphosphate hydrolases"/>
    <property type="match status" value="1"/>
</dbReference>
<dbReference type="InterPro" id="IPR003593">
    <property type="entry name" value="AAA+_ATPase"/>
</dbReference>
<keyword evidence="6" id="KW-1185">Reference proteome</keyword>
<gene>
    <name evidence="5" type="ORF">JCM31447_28290</name>
</gene>
<dbReference type="KEGG" id="sbf:JCM31447_28290"/>
<dbReference type="PANTHER" id="PTHR42711:SF4">
    <property type="entry name" value="ABC TRANSPORTER RELATED"/>
    <property type="match status" value="1"/>
</dbReference>
<proteinExistence type="predicted"/>
<evidence type="ECO:0000256" key="1">
    <source>
        <dbReference type="ARBA" id="ARBA00022448"/>
    </source>
</evidence>
<dbReference type="InterPro" id="IPR050763">
    <property type="entry name" value="ABC_transporter_ATP-binding"/>
</dbReference>
<keyword evidence="2" id="KW-0547">Nucleotide-binding</keyword>